<gene>
    <name evidence="2" type="ORF">FJT64_010356</name>
</gene>
<name>A0A6A4VJR7_AMPAM</name>
<comment type="caution">
    <text evidence="2">The sequence shown here is derived from an EMBL/GenBank/DDBJ whole genome shotgun (WGS) entry which is preliminary data.</text>
</comment>
<reference evidence="2 3" key="1">
    <citation type="submission" date="2019-07" db="EMBL/GenBank/DDBJ databases">
        <title>Draft genome assembly of a fouling barnacle, Amphibalanus amphitrite (Darwin, 1854): The first reference genome for Thecostraca.</title>
        <authorList>
            <person name="Kim W."/>
        </authorList>
    </citation>
    <scope>NUCLEOTIDE SEQUENCE [LARGE SCALE GENOMIC DNA]</scope>
    <source>
        <strain evidence="2">SNU_AA5</strain>
        <tissue evidence="2">Soma without cirri and trophi</tissue>
    </source>
</reference>
<evidence type="ECO:0000313" key="2">
    <source>
        <dbReference type="EMBL" id="KAF0291550.1"/>
    </source>
</evidence>
<accession>A0A6A4VJR7</accession>
<dbReference type="Proteomes" id="UP000440578">
    <property type="component" value="Unassembled WGS sequence"/>
</dbReference>
<sequence length="539" mass="53808">MWPGFKADMAVEFDEILDIVLGSAVYWRVLGLEVVAGVGAGWADEADSVSSVVCCAPTSDPVDAPVRQTPVDVVPRPDSELDSAPAISLSGTTATSADGDAAPPAVVAPDAASSAEVLSIVGPAPCTRAWSGTGPAGPAAPLSSVPAGAASASSVVLLPGPLVPSSGPLVRPLVLPSGPVTPSSGPVVLPSEPLALPSVPVALPLVLLPGPLVPFSGPLVRPLVLPSEPLALPSVPVALPLVLLPGPVMLPSGPAVRPPGPVADSVWAAPLTKGRLSSVLSPAYSRNTEPSNGEYCPLWSVSHCPLWSGGPVRRAARRPSASRPTRRLCRPAGAAMKGGGHSSEAGRPSVTLAAVSAGTSAVSGMVISGGMVPDDSAGPYGPSVLGCRPAAQSSSPAAAAARHRGTQRSVRSLPVGATEVGVKESRVGEGWVDGDAEPSVVDGYGTSVGVWVWTEICGWSVVVDGDASVGLYEDGVVGSSLAAVGAAPAGPAEDAVQVWRVPLGVVQLAEAGAAVVVAKSRKEPFATSSRRAVQLITMP</sequence>
<protein>
    <submittedName>
        <fullName evidence="2">Uncharacterized protein</fullName>
    </submittedName>
</protein>
<feature type="region of interest" description="Disordered" evidence="1">
    <location>
        <begin position="65"/>
        <end position="100"/>
    </location>
</feature>
<evidence type="ECO:0000256" key="1">
    <source>
        <dbReference type="SAM" id="MobiDB-lite"/>
    </source>
</evidence>
<proteinExistence type="predicted"/>
<organism evidence="2 3">
    <name type="scientific">Amphibalanus amphitrite</name>
    <name type="common">Striped barnacle</name>
    <name type="synonym">Balanus amphitrite</name>
    <dbReference type="NCBI Taxonomy" id="1232801"/>
    <lineage>
        <taxon>Eukaryota</taxon>
        <taxon>Metazoa</taxon>
        <taxon>Ecdysozoa</taxon>
        <taxon>Arthropoda</taxon>
        <taxon>Crustacea</taxon>
        <taxon>Multicrustacea</taxon>
        <taxon>Cirripedia</taxon>
        <taxon>Thoracica</taxon>
        <taxon>Thoracicalcarea</taxon>
        <taxon>Balanomorpha</taxon>
        <taxon>Balanoidea</taxon>
        <taxon>Balanidae</taxon>
        <taxon>Amphibalaninae</taxon>
        <taxon>Amphibalanus</taxon>
    </lineage>
</organism>
<keyword evidence="3" id="KW-1185">Reference proteome</keyword>
<dbReference type="AlphaFoldDB" id="A0A6A4VJR7"/>
<dbReference type="EMBL" id="VIIS01001870">
    <property type="protein sequence ID" value="KAF0291550.1"/>
    <property type="molecule type" value="Genomic_DNA"/>
</dbReference>
<evidence type="ECO:0000313" key="3">
    <source>
        <dbReference type="Proteomes" id="UP000440578"/>
    </source>
</evidence>
<feature type="compositionally biased region" description="Low complexity" evidence="1">
    <location>
        <begin position="90"/>
        <end position="100"/>
    </location>
</feature>